<keyword evidence="4 5" id="KW-0648">Protein biosynthesis</keyword>
<evidence type="ECO:0000256" key="2">
    <source>
        <dbReference type="ARBA" id="ARBA00010835"/>
    </source>
</evidence>
<evidence type="ECO:0000256" key="5">
    <source>
        <dbReference type="HAMAP-Rule" id="MF_00093"/>
    </source>
</evidence>
<accession>A0ABV6YPT2</accession>
<sequence>MREAIEKARQRLEELDSLLSDQKVLSDRNLLLKYGKERSGLEPLVVKAGEFEQVEKDIRGAEEIVRTSDEKEFIELAESELETLSERKDKIERELKALLLPRDPSDEKNTIVEIRAGTGGEEAALFAADLLRMYSRYAEGRRWKVDILSSSLTGVGGYKEVIFAVEGKGAYSRLKYESGVHRVQRVPTTESSGRIHTSAVTVAILAEADEVDLEINPQDLRIDVYRSSGPGGQSVNTTDSAVRVTHVPTGLVVQCQDEKSQHKNKAKALKVLRSRLLDKVHQDQEKERSTDRRQQVGSGDRSEKIRTYNFPQGRITDHRIGLTLHRLEGILAGDIDEIVDSLTHHDNELKIKAAGL</sequence>
<name>A0ABV6YPT2_UNCEI</name>
<proteinExistence type="inferred from homology"/>
<dbReference type="InterPro" id="IPR000352">
    <property type="entry name" value="Pep_chain_release_fac_I"/>
</dbReference>
<gene>
    <name evidence="5 9" type="primary">prfA</name>
    <name evidence="9" type="ORF">ACFL2Z_04110</name>
</gene>
<dbReference type="SUPFAM" id="SSF75620">
    <property type="entry name" value="Release factor"/>
    <property type="match status" value="1"/>
</dbReference>
<dbReference type="Gene3D" id="3.30.160.20">
    <property type="match status" value="1"/>
</dbReference>
<evidence type="ECO:0000256" key="4">
    <source>
        <dbReference type="ARBA" id="ARBA00022917"/>
    </source>
</evidence>
<evidence type="ECO:0000256" key="3">
    <source>
        <dbReference type="ARBA" id="ARBA00022481"/>
    </source>
</evidence>
<dbReference type="InterPro" id="IPR005139">
    <property type="entry name" value="PCRF"/>
</dbReference>
<feature type="compositionally biased region" description="Basic and acidic residues" evidence="7">
    <location>
        <begin position="280"/>
        <end position="306"/>
    </location>
</feature>
<reference evidence="9 10" key="1">
    <citation type="submission" date="2024-09" db="EMBL/GenBank/DDBJ databases">
        <authorList>
            <person name="D'Angelo T."/>
        </authorList>
    </citation>
    <scope>NUCLEOTIDE SEQUENCE [LARGE SCALE GENOMIC DNA]</scope>
    <source>
        <strain evidence="9">SAG AM-311-F02</strain>
    </source>
</reference>
<feature type="region of interest" description="Disordered" evidence="7">
    <location>
        <begin position="280"/>
        <end position="308"/>
    </location>
</feature>
<evidence type="ECO:0000256" key="6">
    <source>
        <dbReference type="NCBIfam" id="TIGR00019"/>
    </source>
</evidence>
<comment type="subcellular location">
    <subcellularLocation>
        <location evidence="5">Cytoplasm</location>
    </subcellularLocation>
</comment>
<dbReference type="InterPro" id="IPR045853">
    <property type="entry name" value="Pep_chain_release_fac_I_sf"/>
</dbReference>
<dbReference type="NCBIfam" id="TIGR00019">
    <property type="entry name" value="prfA"/>
    <property type="match status" value="1"/>
</dbReference>
<keyword evidence="3 5" id="KW-0488">Methylation</keyword>
<organism evidence="9 10">
    <name type="scientific">Eiseniibacteriota bacterium</name>
    <dbReference type="NCBI Taxonomy" id="2212470"/>
    <lineage>
        <taxon>Bacteria</taxon>
        <taxon>Candidatus Eiseniibacteriota</taxon>
    </lineage>
</organism>
<dbReference type="Proteomes" id="UP001594288">
    <property type="component" value="Unassembled WGS sequence"/>
</dbReference>
<dbReference type="EMBL" id="JBHPEI010000064">
    <property type="protein sequence ID" value="MFC1800080.1"/>
    <property type="molecule type" value="Genomic_DNA"/>
</dbReference>
<feature type="modified residue" description="N5-methylglutamine" evidence="5">
    <location>
        <position position="233"/>
    </location>
</feature>
<evidence type="ECO:0000259" key="8">
    <source>
        <dbReference type="PROSITE" id="PS00745"/>
    </source>
</evidence>
<dbReference type="HAMAP" id="MF_00093">
    <property type="entry name" value="Rel_fac_1"/>
    <property type="match status" value="1"/>
</dbReference>
<comment type="PTM">
    <text evidence="5">Methylated by PrmC. Methylation increases the termination efficiency of RF1.</text>
</comment>
<dbReference type="InterPro" id="IPR050057">
    <property type="entry name" value="Prokaryotic/Mito_RF"/>
</dbReference>
<evidence type="ECO:0000256" key="7">
    <source>
        <dbReference type="SAM" id="MobiDB-lite"/>
    </source>
</evidence>
<dbReference type="PANTHER" id="PTHR43804:SF7">
    <property type="entry name" value="LD18447P"/>
    <property type="match status" value="1"/>
</dbReference>
<comment type="similarity">
    <text evidence="2 5">Belongs to the prokaryotic/mitochondrial release factor family.</text>
</comment>
<keyword evidence="5" id="KW-0963">Cytoplasm</keyword>
<dbReference type="Pfam" id="PF00472">
    <property type="entry name" value="RF-1"/>
    <property type="match status" value="1"/>
</dbReference>
<dbReference type="PANTHER" id="PTHR43804">
    <property type="entry name" value="LD18447P"/>
    <property type="match status" value="1"/>
</dbReference>
<dbReference type="Pfam" id="PF03462">
    <property type="entry name" value="PCRF"/>
    <property type="match status" value="1"/>
</dbReference>
<dbReference type="NCBIfam" id="NF001859">
    <property type="entry name" value="PRK00591.1"/>
    <property type="match status" value="1"/>
</dbReference>
<dbReference type="SMART" id="SM00937">
    <property type="entry name" value="PCRF"/>
    <property type="match status" value="1"/>
</dbReference>
<dbReference type="PROSITE" id="PS00745">
    <property type="entry name" value="RF_PROK_I"/>
    <property type="match status" value="1"/>
</dbReference>
<comment type="caution">
    <text evidence="9">The sequence shown here is derived from an EMBL/GenBank/DDBJ whole genome shotgun (WGS) entry which is preliminary data.</text>
</comment>
<evidence type="ECO:0000256" key="1">
    <source>
        <dbReference type="ARBA" id="ARBA00002986"/>
    </source>
</evidence>
<feature type="domain" description="Prokaryotic-type class I peptide chain release factors" evidence="8">
    <location>
        <begin position="226"/>
        <end position="242"/>
    </location>
</feature>
<keyword evidence="10" id="KW-1185">Reference proteome</keyword>
<dbReference type="Gene3D" id="3.30.70.1660">
    <property type="match status" value="1"/>
</dbReference>
<evidence type="ECO:0000313" key="9">
    <source>
        <dbReference type="EMBL" id="MFC1800080.1"/>
    </source>
</evidence>
<dbReference type="Gene3D" id="6.10.140.1950">
    <property type="match status" value="1"/>
</dbReference>
<comment type="function">
    <text evidence="1 5">Peptide chain release factor 1 directs the termination of translation in response to the peptide chain termination codons UAG and UAA.</text>
</comment>
<dbReference type="InterPro" id="IPR004373">
    <property type="entry name" value="RF-1"/>
</dbReference>
<evidence type="ECO:0000313" key="10">
    <source>
        <dbReference type="Proteomes" id="UP001594288"/>
    </source>
</evidence>
<protein>
    <recommendedName>
        <fullName evidence="5 6">Peptide chain release factor 1</fullName>
        <shortName evidence="5">RF-1</shortName>
    </recommendedName>
</protein>